<sequence>MKKFNEFDLGEKIVIISSIIGVISLFMPWVDMGFAKTSGFQQQGFIFLIFFIYPVYKILKGEKYNKIIGITLGILSIVLSIMYNKSKTVDFFGESANFSGTGMYIFIFSAIGFTIGNALVKGTIKKEELNKDFEEVKSYVKKAGDKIGEEVSKLKEEQTTKEEDKIEKDNLNENKQEKDNSDNTDE</sequence>
<proteinExistence type="predicted"/>
<keyword evidence="2" id="KW-1185">Reference proteome</keyword>
<evidence type="ECO:0000313" key="2">
    <source>
        <dbReference type="Proteomes" id="UP000595814"/>
    </source>
</evidence>
<reference evidence="1 2" key="1">
    <citation type="journal article" date="2022" name="Int. J. Syst. Evol. Microbiol.">
        <title>Miniphocaeibacter halophilus sp. nov., an ammonium-tolerant acetate-producing bacterium isolated from a biogas system.</title>
        <authorList>
            <person name="Schnurer A."/>
            <person name="Singh A."/>
            <person name="Bi S."/>
            <person name="Qiao W."/>
            <person name="Westerholm M."/>
        </authorList>
    </citation>
    <scope>NUCLEOTIDE SEQUENCE [LARGE SCALE GENOMIC DNA]</scope>
    <source>
        <strain evidence="1 2">AMB_01</strain>
    </source>
</reference>
<name>A0AC61MTV5_9FIRM</name>
<dbReference type="EMBL" id="CP066744">
    <property type="protein sequence ID" value="QQK09006.1"/>
    <property type="molecule type" value="Genomic_DNA"/>
</dbReference>
<dbReference type="Proteomes" id="UP000595814">
    <property type="component" value="Chromosome"/>
</dbReference>
<organism evidence="1 2">
    <name type="scientific">Miniphocaeibacter halophilus</name>
    <dbReference type="NCBI Taxonomy" id="2931922"/>
    <lineage>
        <taxon>Bacteria</taxon>
        <taxon>Bacillati</taxon>
        <taxon>Bacillota</taxon>
        <taxon>Tissierellia</taxon>
        <taxon>Tissierellales</taxon>
        <taxon>Peptoniphilaceae</taxon>
        <taxon>Miniphocaeibacter</taxon>
    </lineage>
</organism>
<gene>
    <name evidence="1" type="ORF">JFY71_05570</name>
</gene>
<protein>
    <submittedName>
        <fullName evidence="1">Uncharacterized protein</fullName>
    </submittedName>
</protein>
<evidence type="ECO:0000313" key="1">
    <source>
        <dbReference type="EMBL" id="QQK09006.1"/>
    </source>
</evidence>
<accession>A0AC61MTV5</accession>